<protein>
    <submittedName>
        <fullName evidence="7">MAPEG family protein</fullName>
    </submittedName>
</protein>
<feature type="chain" id="PRO_5037916151" evidence="6">
    <location>
        <begin position="25"/>
        <end position="132"/>
    </location>
</feature>
<keyword evidence="6" id="KW-0732">Signal</keyword>
<keyword evidence="8" id="KW-1185">Reference proteome</keyword>
<keyword evidence="3 5" id="KW-1133">Transmembrane helix</keyword>
<dbReference type="Pfam" id="PF01124">
    <property type="entry name" value="MAPEG"/>
    <property type="match status" value="1"/>
</dbReference>
<evidence type="ECO:0000256" key="2">
    <source>
        <dbReference type="ARBA" id="ARBA00022692"/>
    </source>
</evidence>
<dbReference type="PANTHER" id="PTHR35371">
    <property type="entry name" value="INNER MEMBRANE PROTEIN"/>
    <property type="match status" value="1"/>
</dbReference>
<dbReference type="InterPro" id="IPR023352">
    <property type="entry name" value="MAPEG-like_dom_sf"/>
</dbReference>
<evidence type="ECO:0000256" key="3">
    <source>
        <dbReference type="ARBA" id="ARBA00022989"/>
    </source>
</evidence>
<evidence type="ECO:0000256" key="4">
    <source>
        <dbReference type="ARBA" id="ARBA00023136"/>
    </source>
</evidence>
<dbReference type="Proteomes" id="UP000634011">
    <property type="component" value="Unassembled WGS sequence"/>
</dbReference>
<dbReference type="Gene3D" id="1.20.120.550">
    <property type="entry name" value="Membrane associated eicosanoid/glutathione metabolism-like domain"/>
    <property type="match status" value="1"/>
</dbReference>
<dbReference type="SUPFAM" id="SSF161084">
    <property type="entry name" value="MAPEG domain-like"/>
    <property type="match status" value="1"/>
</dbReference>
<accession>A0A923HGD3</accession>
<evidence type="ECO:0000313" key="8">
    <source>
        <dbReference type="Proteomes" id="UP000634011"/>
    </source>
</evidence>
<reference evidence="7" key="1">
    <citation type="submission" date="2020-08" db="EMBL/GenBank/DDBJ databases">
        <title>Novel species isolated from subtropical streams in China.</title>
        <authorList>
            <person name="Lu H."/>
        </authorList>
    </citation>
    <scope>NUCLEOTIDE SEQUENCE</scope>
    <source>
        <strain evidence="7">KACC 12607</strain>
    </source>
</reference>
<gene>
    <name evidence="7" type="ORF">H8K32_10475</name>
</gene>
<proteinExistence type="predicted"/>
<dbReference type="EMBL" id="JACOFV010000008">
    <property type="protein sequence ID" value="MBC3862525.1"/>
    <property type="molecule type" value="Genomic_DNA"/>
</dbReference>
<comment type="subcellular location">
    <subcellularLocation>
        <location evidence="1">Membrane</location>
    </subcellularLocation>
</comment>
<feature type="transmembrane region" description="Helical" evidence="5">
    <location>
        <begin position="88"/>
        <end position="106"/>
    </location>
</feature>
<name>A0A923HGD3_9BURK</name>
<comment type="caution">
    <text evidence="7">The sequence shown here is derived from an EMBL/GenBank/DDBJ whole genome shotgun (WGS) entry which is preliminary data.</text>
</comment>
<keyword evidence="2 5" id="KW-0812">Transmembrane</keyword>
<sequence>MTIANWCVLAACLLPICTVGLAKAGSAKKSAGVSRYDNNNPREWANHLSGWQQRAQAAQNNGWEALPLFIAAVVLAQQAHGDQGRIDTLALVFIGLRVLYVAAYLMNAGTVRTLIWTAGVASCITIFLQSVT</sequence>
<evidence type="ECO:0000256" key="5">
    <source>
        <dbReference type="SAM" id="Phobius"/>
    </source>
</evidence>
<organism evidence="7 8">
    <name type="scientific">Undibacterium jejuense</name>
    <dbReference type="NCBI Taxonomy" id="1344949"/>
    <lineage>
        <taxon>Bacteria</taxon>
        <taxon>Pseudomonadati</taxon>
        <taxon>Pseudomonadota</taxon>
        <taxon>Betaproteobacteria</taxon>
        <taxon>Burkholderiales</taxon>
        <taxon>Oxalobacteraceae</taxon>
        <taxon>Undibacterium</taxon>
    </lineage>
</organism>
<evidence type="ECO:0000256" key="1">
    <source>
        <dbReference type="ARBA" id="ARBA00004370"/>
    </source>
</evidence>
<keyword evidence="4 5" id="KW-0472">Membrane</keyword>
<dbReference type="RefSeq" id="WP_186912443.1">
    <property type="nucleotide sequence ID" value="NZ_JACOFV010000008.1"/>
</dbReference>
<evidence type="ECO:0000256" key="6">
    <source>
        <dbReference type="SAM" id="SignalP"/>
    </source>
</evidence>
<dbReference type="AlphaFoldDB" id="A0A923HGD3"/>
<dbReference type="GO" id="GO:0016020">
    <property type="term" value="C:membrane"/>
    <property type="evidence" value="ECO:0007669"/>
    <property type="project" value="UniProtKB-SubCell"/>
</dbReference>
<dbReference type="PANTHER" id="PTHR35371:SF1">
    <property type="entry name" value="BLR7753 PROTEIN"/>
    <property type="match status" value="1"/>
</dbReference>
<evidence type="ECO:0000313" key="7">
    <source>
        <dbReference type="EMBL" id="MBC3862525.1"/>
    </source>
</evidence>
<dbReference type="InterPro" id="IPR001129">
    <property type="entry name" value="Membr-assoc_MAPEG"/>
</dbReference>
<feature type="signal peptide" evidence="6">
    <location>
        <begin position="1"/>
        <end position="24"/>
    </location>
</feature>